<dbReference type="SUPFAM" id="SSF47473">
    <property type="entry name" value="EF-hand"/>
    <property type="match status" value="1"/>
</dbReference>
<dbReference type="OrthoDB" id="6502581at2759"/>
<dbReference type="Gene3D" id="1.10.238.10">
    <property type="entry name" value="EF-hand"/>
    <property type="match status" value="1"/>
</dbReference>
<evidence type="ECO:0000313" key="2">
    <source>
        <dbReference type="Proteomes" id="UP000616769"/>
    </source>
</evidence>
<name>A0A132AGZ9_SARSC</name>
<proteinExistence type="predicted"/>
<reference evidence="1 2" key="1">
    <citation type="journal article" date="2015" name="Parasit. Vectors">
        <title>Draft genome of the scabies mite.</title>
        <authorList>
            <person name="Rider S.D.Jr."/>
            <person name="Morgan M.S."/>
            <person name="Arlian L.G."/>
        </authorList>
    </citation>
    <scope>NUCLEOTIDE SEQUENCE [LARGE SCALE GENOMIC DNA]</scope>
    <source>
        <strain evidence="1">Arlian Lab</strain>
    </source>
</reference>
<protein>
    <submittedName>
        <fullName evidence="1">Serine/threonine protein phosphatase-like protein 8</fullName>
    </submittedName>
</protein>
<dbReference type="VEuPathDB" id="VectorBase:SSCA006140"/>
<organism evidence="1 2">
    <name type="scientific">Sarcoptes scabiei</name>
    <name type="common">Itch mite</name>
    <name type="synonym">Acarus scabiei</name>
    <dbReference type="NCBI Taxonomy" id="52283"/>
    <lineage>
        <taxon>Eukaryota</taxon>
        <taxon>Metazoa</taxon>
        <taxon>Ecdysozoa</taxon>
        <taxon>Arthropoda</taxon>
        <taxon>Chelicerata</taxon>
        <taxon>Arachnida</taxon>
        <taxon>Acari</taxon>
        <taxon>Acariformes</taxon>
        <taxon>Sarcoptiformes</taxon>
        <taxon>Astigmata</taxon>
        <taxon>Psoroptidia</taxon>
        <taxon>Sarcoptoidea</taxon>
        <taxon>Sarcoptidae</taxon>
        <taxon>Sarcoptinae</taxon>
        <taxon>Sarcoptes</taxon>
    </lineage>
</organism>
<dbReference type="GO" id="GO:0005509">
    <property type="term" value="F:calcium ion binding"/>
    <property type="evidence" value="ECO:0007669"/>
    <property type="project" value="InterPro"/>
</dbReference>
<comment type="caution">
    <text evidence="1">The sequence shown here is derived from an EMBL/GenBank/DDBJ whole genome shotgun (WGS) entry which is preliminary data.</text>
</comment>
<sequence>MPPTTKIKSSSSIESVGIGRTPFKADLDVVRLRPEDGIPEHIKIYDCIAYLMICFQHNKIAVNNIENGKVIWLPFVSMQQEGITWQQAAREGVVKLIGKRDAELEAKLAKIPKFEANPLHFMRIEMPENKFYIRYSFFVNIEKSNERPCCEDNELINWIAFSEIPQLDNIWGPELKEFAKMLFHAEFKIQELNLEDQIRILSDKTWGAFLVAQKISQTKLIALYEEFIEHCYPSIYMCQESLKSFLIHFGYSKLDNRYPAIFNSFDFKRRGFIDFNEFVLGLVCMEPTIDNDHPFRIQMLFR</sequence>
<dbReference type="InterPro" id="IPR002048">
    <property type="entry name" value="EF_hand_dom"/>
</dbReference>
<dbReference type="InterPro" id="IPR011992">
    <property type="entry name" value="EF-hand-dom_pair"/>
</dbReference>
<dbReference type="EMBL" id="JXLN01014855">
    <property type="protein sequence ID" value="KPM10276.1"/>
    <property type="molecule type" value="Genomic_DNA"/>
</dbReference>
<accession>A0A132AGZ9</accession>
<gene>
    <name evidence="1" type="ORF">QR98_0088280</name>
</gene>
<dbReference type="Proteomes" id="UP000616769">
    <property type="component" value="Unassembled WGS sequence"/>
</dbReference>
<dbReference type="AlphaFoldDB" id="A0A132AGZ9"/>
<evidence type="ECO:0000313" key="1">
    <source>
        <dbReference type="EMBL" id="KPM10276.1"/>
    </source>
</evidence>
<dbReference type="PROSITE" id="PS50222">
    <property type="entry name" value="EF_HAND_2"/>
    <property type="match status" value="1"/>
</dbReference>